<keyword evidence="1" id="KW-1133">Transmembrane helix</keyword>
<reference evidence="2 3" key="1">
    <citation type="submission" date="2015-11" db="EMBL/GenBank/DDBJ databases">
        <authorList>
            <person name="Zhang Y."/>
            <person name="Guo Z."/>
        </authorList>
    </citation>
    <scope>NUCLEOTIDE SEQUENCE [LARGE SCALE GENOMIC DNA]</scope>
    <source>
        <strain evidence="3">gdw1</strain>
    </source>
</reference>
<accession>A0A1E2SJE4</accession>
<dbReference type="OMA" id="GYSFQAC"/>
<dbReference type="AlphaFoldDB" id="A0A1E2SJE4"/>
<evidence type="ECO:0000256" key="1">
    <source>
        <dbReference type="SAM" id="Phobius"/>
    </source>
</evidence>
<evidence type="ECO:0000313" key="2">
    <source>
        <dbReference type="EMBL" id="ODA89851.1"/>
    </source>
</evidence>
<keyword evidence="1" id="KW-0812">Transmembrane</keyword>
<feature type="transmembrane region" description="Helical" evidence="1">
    <location>
        <begin position="7"/>
        <end position="34"/>
    </location>
</feature>
<feature type="transmembrane region" description="Helical" evidence="1">
    <location>
        <begin position="54"/>
        <end position="72"/>
    </location>
</feature>
<organism evidence="2 3">
    <name type="scientific">Leifsonia xyli subsp. xyli</name>
    <dbReference type="NCBI Taxonomy" id="59736"/>
    <lineage>
        <taxon>Bacteria</taxon>
        <taxon>Bacillati</taxon>
        <taxon>Actinomycetota</taxon>
        <taxon>Actinomycetes</taxon>
        <taxon>Micrococcales</taxon>
        <taxon>Microbacteriaceae</taxon>
        <taxon>Leifsonia</taxon>
    </lineage>
</organism>
<dbReference type="EMBL" id="LNZG01000031">
    <property type="protein sequence ID" value="ODA89851.1"/>
    <property type="molecule type" value="Genomic_DNA"/>
</dbReference>
<dbReference type="Proteomes" id="UP000094426">
    <property type="component" value="Unassembled WGS sequence"/>
</dbReference>
<name>A0A1E2SJE4_LEIXY</name>
<sequence>MYAFARSLALVVVAVIALFTGAVPFVVAIAIAMIIVQGVDAVIGVVIRDRTKTIGPAVTAVANLVALVWLLAS</sequence>
<protein>
    <submittedName>
        <fullName evidence="2">Uncharacterized protein</fullName>
    </submittedName>
</protein>
<evidence type="ECO:0000313" key="3">
    <source>
        <dbReference type="Proteomes" id="UP000094426"/>
    </source>
</evidence>
<dbReference type="RefSeq" id="WP_011185822.1">
    <property type="nucleotide sequence ID" value="NZ_LNZG01000031.1"/>
</dbReference>
<comment type="caution">
    <text evidence="2">The sequence shown here is derived from an EMBL/GenBank/DDBJ whole genome shotgun (WGS) entry which is preliminary data.</text>
</comment>
<proteinExistence type="predicted"/>
<gene>
    <name evidence="2" type="ORF">ATY41_12160</name>
</gene>
<keyword evidence="1" id="KW-0472">Membrane</keyword>